<feature type="domain" description="DUF559" evidence="1">
    <location>
        <begin position="9"/>
        <end position="111"/>
    </location>
</feature>
<dbReference type="PANTHER" id="PTHR38590">
    <property type="entry name" value="BLL0828 PROTEIN"/>
    <property type="match status" value="1"/>
</dbReference>
<comment type="caution">
    <text evidence="2">The sequence shown here is derived from an EMBL/GenBank/DDBJ whole genome shotgun (WGS) entry which is preliminary data.</text>
</comment>
<dbReference type="InterPro" id="IPR047216">
    <property type="entry name" value="Endonuclease_DUF559_bact"/>
</dbReference>
<keyword evidence="3" id="KW-1185">Reference proteome</keyword>
<sequence length="114" mass="12746">MPAYRSDTQRLHARILRASMTPAEAVLWQALRGHRFLCLPVRRQAPVGPWIVDFAIPSRRIAIDLLDKTHDHAADRAPAAGLARLEYRLIHLAPGDVLADLSAVLRRLAEEIGE</sequence>
<dbReference type="Pfam" id="PF04480">
    <property type="entry name" value="DUF559"/>
    <property type="match status" value="1"/>
</dbReference>
<dbReference type="EMBL" id="JAAATW010000001">
    <property type="protein sequence ID" value="NBE07494.1"/>
    <property type="molecule type" value="Genomic_DNA"/>
</dbReference>
<dbReference type="Gene3D" id="3.40.960.10">
    <property type="entry name" value="VSR Endonuclease"/>
    <property type="match status" value="1"/>
</dbReference>
<evidence type="ECO:0000259" key="1">
    <source>
        <dbReference type="Pfam" id="PF04480"/>
    </source>
</evidence>
<evidence type="ECO:0000313" key="2">
    <source>
        <dbReference type="EMBL" id="NBE07494.1"/>
    </source>
</evidence>
<dbReference type="InterPro" id="IPR007569">
    <property type="entry name" value="DUF559"/>
</dbReference>
<organism evidence="2 3">
    <name type="scientific">Paragemmobacter ruber</name>
    <dbReference type="NCBI Taxonomy" id="1985673"/>
    <lineage>
        <taxon>Bacteria</taxon>
        <taxon>Pseudomonadati</taxon>
        <taxon>Pseudomonadota</taxon>
        <taxon>Alphaproteobacteria</taxon>
        <taxon>Rhodobacterales</taxon>
        <taxon>Paracoccaceae</taxon>
        <taxon>Paragemmobacter</taxon>
    </lineage>
</organism>
<evidence type="ECO:0000313" key="3">
    <source>
        <dbReference type="Proteomes" id="UP001517376"/>
    </source>
</evidence>
<protein>
    <submittedName>
        <fullName evidence="2">DUF559 domain-containing protein</fullName>
    </submittedName>
</protein>
<accession>A0ABW9Y4R1</accession>
<name>A0ABW9Y4R1_9RHOB</name>
<reference evidence="3" key="1">
    <citation type="submission" date="2020-01" db="EMBL/GenBank/DDBJ databases">
        <title>Sphingomonas sp. strain CSW-10.</title>
        <authorList>
            <person name="Chen W.-M."/>
        </authorList>
    </citation>
    <scope>NUCLEOTIDE SEQUENCE [LARGE SCALE GENOMIC DNA]</scope>
    <source>
        <strain evidence="3">CCP-1</strain>
    </source>
</reference>
<dbReference type="InterPro" id="IPR011335">
    <property type="entry name" value="Restrct_endonuc-II-like"/>
</dbReference>
<proteinExistence type="predicted"/>
<dbReference type="Proteomes" id="UP001517376">
    <property type="component" value="Unassembled WGS sequence"/>
</dbReference>
<dbReference type="PANTHER" id="PTHR38590:SF1">
    <property type="entry name" value="BLL0828 PROTEIN"/>
    <property type="match status" value="1"/>
</dbReference>
<dbReference type="SUPFAM" id="SSF52980">
    <property type="entry name" value="Restriction endonuclease-like"/>
    <property type="match status" value="1"/>
</dbReference>
<gene>
    <name evidence="2" type="ORF">GU920_08100</name>
</gene>
<dbReference type="RefSeq" id="WP_161766404.1">
    <property type="nucleotide sequence ID" value="NZ_JAAATW010000001.1"/>
</dbReference>